<dbReference type="AlphaFoldDB" id="A0A7C3Z8J0"/>
<comment type="caution">
    <text evidence="1">The sequence shown here is derived from an EMBL/GenBank/DDBJ whole genome shotgun (WGS) entry which is preliminary data.</text>
</comment>
<protein>
    <recommendedName>
        <fullName evidence="2">Methionine synthase</fullName>
    </recommendedName>
</protein>
<dbReference type="InterPro" id="IPR038071">
    <property type="entry name" value="UROD/MetE-like_sf"/>
</dbReference>
<gene>
    <name evidence="1" type="ORF">ENW96_07040</name>
</gene>
<name>A0A7C3Z8J0_9BACT</name>
<sequence>MATLPPLAVTGIGSVPYRDAQEAVAQILKHIPEIPFWPQLVRLGFREEMVAQGAGGLPGLKVDLEARQVVVDPDVSRELALAQFYETLWAGGLEPFGLSLEEAQGFHTLMSRITEGGNGSIALKGQVVGPVTFAGMVKDRTGKPILYDRELTQAVSQGLARKGAWQAEQFRQAGREAVVFFDEPILTGFGSAFLPVSREEAATMLTETIEAARESGPLYVGVHCCGNTDWALLLEAPIDILSFDSYGFFDHLLLYDKALTGFFQRGGYLAWGLVPTGEELAQETGDSLWQRFVSQVERLAKLGPGPAAILGHSLLTPACGLGYLSPEAATRALRLLSELSHRARQWLSDL</sequence>
<reference evidence="1" key="1">
    <citation type="journal article" date="2020" name="mSystems">
        <title>Genome- and Community-Level Interaction Insights into Carbon Utilization and Element Cycling Functions of Hydrothermarchaeota in Hydrothermal Sediment.</title>
        <authorList>
            <person name="Zhou Z."/>
            <person name="Liu Y."/>
            <person name="Xu W."/>
            <person name="Pan J."/>
            <person name="Luo Z.H."/>
            <person name="Li M."/>
        </authorList>
    </citation>
    <scope>NUCLEOTIDE SEQUENCE [LARGE SCALE GENOMIC DNA]</scope>
    <source>
        <strain evidence="1">SpSt-897</strain>
    </source>
</reference>
<organism evidence="1">
    <name type="scientific">Desulfobacca acetoxidans</name>
    <dbReference type="NCBI Taxonomy" id="60893"/>
    <lineage>
        <taxon>Bacteria</taxon>
        <taxon>Pseudomonadati</taxon>
        <taxon>Thermodesulfobacteriota</taxon>
        <taxon>Desulfobaccia</taxon>
        <taxon>Desulfobaccales</taxon>
        <taxon>Desulfobaccaceae</taxon>
        <taxon>Desulfobacca</taxon>
    </lineage>
</organism>
<evidence type="ECO:0000313" key="1">
    <source>
        <dbReference type="EMBL" id="HGF34130.1"/>
    </source>
</evidence>
<dbReference type="SUPFAM" id="SSF51726">
    <property type="entry name" value="UROD/MetE-like"/>
    <property type="match status" value="1"/>
</dbReference>
<accession>A0A7C3Z8J0</accession>
<dbReference type="EMBL" id="DTMF01000178">
    <property type="protein sequence ID" value="HGF34130.1"/>
    <property type="molecule type" value="Genomic_DNA"/>
</dbReference>
<proteinExistence type="predicted"/>
<dbReference type="Gene3D" id="3.20.20.210">
    <property type="match status" value="1"/>
</dbReference>
<evidence type="ECO:0008006" key="2">
    <source>
        <dbReference type="Google" id="ProtNLM"/>
    </source>
</evidence>